<name>A0ABY7DA68_MYAAR</name>
<feature type="disulfide bond" evidence="2">
    <location>
        <begin position="30"/>
        <end position="48"/>
    </location>
</feature>
<protein>
    <submittedName>
        <fullName evidence="4">TENX-like protein</fullName>
    </submittedName>
</protein>
<keyword evidence="3" id="KW-0472">Membrane</keyword>
<accession>A0ABY7DA68</accession>
<evidence type="ECO:0000313" key="4">
    <source>
        <dbReference type="EMBL" id="WAQ93833.1"/>
    </source>
</evidence>
<evidence type="ECO:0000313" key="5">
    <source>
        <dbReference type="Proteomes" id="UP001164746"/>
    </source>
</evidence>
<dbReference type="PROSITE" id="PS50068">
    <property type="entry name" value="LDLRA_2"/>
    <property type="match status" value="1"/>
</dbReference>
<dbReference type="Proteomes" id="UP001164746">
    <property type="component" value="Chromosome 1"/>
</dbReference>
<evidence type="ECO:0000256" key="2">
    <source>
        <dbReference type="PROSITE-ProRule" id="PRU00124"/>
    </source>
</evidence>
<dbReference type="SUPFAM" id="SSF57424">
    <property type="entry name" value="LDL receptor-like module"/>
    <property type="match status" value="1"/>
</dbReference>
<dbReference type="InterPro" id="IPR002172">
    <property type="entry name" value="LDrepeatLR_classA_rpt"/>
</dbReference>
<sequence>MSLSAGCLRVPSYTNDRTMDECFRRDRALCLNGKCISTSGLCDGARNCLYNEDEFDRPCNLKHQCESNRSLIHGCLGQCTPGYFGDFCENICSEKCLNGICDKSSGICNKCASGYTGGYCNKACSKECLNGICDKSSGLCNDCTRTYLESCSQECGVGCREINGFPQCDRQSGKCLNGCKFYHYGFYCNNTCKNCKRNSSNSPCDINGVCRFGCENDYWDKKCNYKCSANCQGDEHGKGCNSSTGECINGCTRGWSGKFCGESTDKENVSSLKTTSIVLPVIATVVVVVVGIICYVWARKRCIRQQNERMEPGQVLPVDVPPIQQPTGPWGPQSSSLYAEINEDTMEQYHYICEQNSPDQYDEINVTEYDRDIGVMPSKEFKDDSISRQSIKNVKNELEISDESISRRSITHSYSDLDHACKTDNINELNPRHSIAESNNSIELPAARDSEKGEEIFGDLGQYQVDYIHAIAREVCDNELDQQTIESSL</sequence>
<keyword evidence="5" id="KW-1185">Reference proteome</keyword>
<dbReference type="EMBL" id="CP111012">
    <property type="protein sequence ID" value="WAQ93833.1"/>
    <property type="molecule type" value="Genomic_DNA"/>
</dbReference>
<keyword evidence="3" id="KW-1133">Transmembrane helix</keyword>
<comment type="caution">
    <text evidence="2">Lacks conserved residue(s) required for the propagation of feature annotation.</text>
</comment>
<gene>
    <name evidence="4" type="ORF">MAR_006304</name>
</gene>
<proteinExistence type="predicted"/>
<evidence type="ECO:0000256" key="1">
    <source>
        <dbReference type="ARBA" id="ARBA00023157"/>
    </source>
</evidence>
<keyword evidence="1 2" id="KW-1015">Disulfide bond</keyword>
<dbReference type="InterPro" id="IPR036055">
    <property type="entry name" value="LDL_receptor-like_sf"/>
</dbReference>
<organism evidence="4 5">
    <name type="scientific">Mya arenaria</name>
    <name type="common">Soft-shell clam</name>
    <dbReference type="NCBI Taxonomy" id="6604"/>
    <lineage>
        <taxon>Eukaryota</taxon>
        <taxon>Metazoa</taxon>
        <taxon>Spiralia</taxon>
        <taxon>Lophotrochozoa</taxon>
        <taxon>Mollusca</taxon>
        <taxon>Bivalvia</taxon>
        <taxon>Autobranchia</taxon>
        <taxon>Heteroconchia</taxon>
        <taxon>Euheterodonta</taxon>
        <taxon>Imparidentia</taxon>
        <taxon>Neoheterodontei</taxon>
        <taxon>Myida</taxon>
        <taxon>Myoidea</taxon>
        <taxon>Myidae</taxon>
        <taxon>Mya</taxon>
    </lineage>
</organism>
<reference evidence="4" key="1">
    <citation type="submission" date="2022-11" db="EMBL/GenBank/DDBJ databases">
        <title>Centuries of genome instability and evolution in soft-shell clam transmissible cancer (bioRxiv).</title>
        <authorList>
            <person name="Hart S.F.M."/>
            <person name="Yonemitsu M.A."/>
            <person name="Giersch R.M."/>
            <person name="Beal B.F."/>
            <person name="Arriagada G."/>
            <person name="Davis B.W."/>
            <person name="Ostrander E.A."/>
            <person name="Goff S.P."/>
            <person name="Metzger M.J."/>
        </authorList>
    </citation>
    <scope>NUCLEOTIDE SEQUENCE</scope>
    <source>
        <strain evidence="4">MELC-2E11</strain>
        <tissue evidence="4">Siphon/mantle</tissue>
    </source>
</reference>
<keyword evidence="3" id="KW-0812">Transmembrane</keyword>
<feature type="transmembrane region" description="Helical" evidence="3">
    <location>
        <begin position="277"/>
        <end position="298"/>
    </location>
</feature>
<evidence type="ECO:0000256" key="3">
    <source>
        <dbReference type="SAM" id="Phobius"/>
    </source>
</evidence>